<evidence type="ECO:0000256" key="1">
    <source>
        <dbReference type="SAM" id="Phobius"/>
    </source>
</evidence>
<keyword evidence="4" id="KW-0012">Acyltransferase</keyword>
<dbReference type="Pfam" id="PF19040">
    <property type="entry name" value="SGNH"/>
    <property type="match status" value="1"/>
</dbReference>
<keyword evidence="4" id="KW-0808">Transferase</keyword>
<proteinExistence type="predicted"/>
<gene>
    <name evidence="4" type="ORF">ACFOLG_10405</name>
</gene>
<feature type="transmembrane region" description="Helical" evidence="1">
    <location>
        <begin position="331"/>
        <end position="349"/>
    </location>
</feature>
<feature type="transmembrane region" description="Helical" evidence="1">
    <location>
        <begin position="83"/>
        <end position="102"/>
    </location>
</feature>
<keyword evidence="1" id="KW-0812">Transmembrane</keyword>
<dbReference type="GO" id="GO:0016746">
    <property type="term" value="F:acyltransferase activity"/>
    <property type="evidence" value="ECO:0007669"/>
    <property type="project" value="UniProtKB-KW"/>
</dbReference>
<dbReference type="InterPro" id="IPR043968">
    <property type="entry name" value="SGNH"/>
</dbReference>
<feature type="transmembrane region" description="Helical" evidence="1">
    <location>
        <begin position="234"/>
        <end position="253"/>
    </location>
</feature>
<evidence type="ECO:0000259" key="3">
    <source>
        <dbReference type="Pfam" id="PF19040"/>
    </source>
</evidence>
<name>A0ABV7RGY9_9NEIS</name>
<accession>A0ABV7RGY9</accession>
<keyword evidence="5" id="KW-1185">Reference proteome</keyword>
<feature type="transmembrane region" description="Helical" evidence="1">
    <location>
        <begin position="290"/>
        <end position="309"/>
    </location>
</feature>
<feature type="transmembrane region" description="Helical" evidence="1">
    <location>
        <begin position="369"/>
        <end position="388"/>
    </location>
</feature>
<dbReference type="Pfam" id="PF01757">
    <property type="entry name" value="Acyl_transf_3"/>
    <property type="match status" value="1"/>
</dbReference>
<sequence>MLALPRPVPASSYRPDIDGLRAVAVLAVIAYHIGVPGLAGGFVGVDIFFVISGYLISGLLQQELLQHGKVRFAAFFARRIRRLGPALLLVTLCTLLAGYVLLLPDAANSLGREARAVVTLSANHHFLSHAFDYFNAATDLKPLLHTWSLAVEEQYYLVWPLLMMAAWRWGQGSLRVVRGTLAAVLLGSFLLCLYLSWHNLPQAFYLMPTRAWEFAAGGLLALAPATRWRSEGALALLLGLAGAALTFGCILLFDERRMVFPGWIASLPVLGALLLIVAGELSPRNVVSRLLASPLLTALGLLSYSWYLWHQPLLALGRSYGVGERELTRDLLLGGGLSLLLAWLTYCLLEQPIRQRRPAPFALDKSTLWAGLAMSLAVWLAGTVDMYLPARHPWPGQQRILQLKADGPQTPPGCGMARDGTPLASAASCRIGSAMAPLRLLAWGDSHSDHSLPMYQALAQSQGIAMLRRVYHGCPPLPDAVPVGEGKVRSWCLNHSRAVWQEVEQLAGKGLNGVLMNVRWNGYTALPVPGSLAITGLAAVDAQGRPQLSGPLLAGSGMLDRPHSLQVLHASLDKLAGELGRLRLKLVLLAPEPEFRLSVPECIVRRGAAACNISRQQVEAQRRDIMAILRQVAATHRNVRLWDAIDRFCDAGSCFASDGELVRYQDQNHLSASMARTLAGDFAASFVWASQR</sequence>
<dbReference type="PANTHER" id="PTHR23028">
    <property type="entry name" value="ACETYLTRANSFERASE"/>
    <property type="match status" value="1"/>
</dbReference>
<dbReference type="InterPro" id="IPR050879">
    <property type="entry name" value="Acyltransferase_3"/>
</dbReference>
<dbReference type="EMBL" id="JBHRXN010000030">
    <property type="protein sequence ID" value="MFC3532592.1"/>
    <property type="molecule type" value="Genomic_DNA"/>
</dbReference>
<reference evidence="5" key="1">
    <citation type="journal article" date="2019" name="Int. J. Syst. Evol. Microbiol.">
        <title>The Global Catalogue of Microorganisms (GCM) 10K type strain sequencing project: providing services to taxonomists for standard genome sequencing and annotation.</title>
        <authorList>
            <consortium name="The Broad Institute Genomics Platform"/>
            <consortium name="The Broad Institute Genome Sequencing Center for Infectious Disease"/>
            <person name="Wu L."/>
            <person name="Ma J."/>
        </authorList>
    </citation>
    <scope>NUCLEOTIDE SEQUENCE [LARGE SCALE GENOMIC DNA]</scope>
    <source>
        <strain evidence="5">KCTC 42742</strain>
    </source>
</reference>
<comment type="caution">
    <text evidence="4">The sequence shown here is derived from an EMBL/GenBank/DDBJ whole genome shotgun (WGS) entry which is preliminary data.</text>
</comment>
<keyword evidence="1" id="KW-0472">Membrane</keyword>
<dbReference type="InterPro" id="IPR002656">
    <property type="entry name" value="Acyl_transf_3_dom"/>
</dbReference>
<dbReference type="Proteomes" id="UP001595741">
    <property type="component" value="Unassembled WGS sequence"/>
</dbReference>
<evidence type="ECO:0000313" key="4">
    <source>
        <dbReference type="EMBL" id="MFC3532592.1"/>
    </source>
</evidence>
<feature type="transmembrane region" description="Helical" evidence="1">
    <location>
        <begin position="177"/>
        <end position="197"/>
    </location>
</feature>
<feature type="transmembrane region" description="Helical" evidence="1">
    <location>
        <begin position="45"/>
        <end position="62"/>
    </location>
</feature>
<protein>
    <submittedName>
        <fullName evidence="4">Acyltransferase family protein</fullName>
        <ecNumber evidence="4">2.3.1.-</ecNumber>
    </submittedName>
</protein>
<evidence type="ECO:0000313" key="5">
    <source>
        <dbReference type="Proteomes" id="UP001595741"/>
    </source>
</evidence>
<feature type="domain" description="Acyltransferase 3" evidence="2">
    <location>
        <begin position="16"/>
        <end position="346"/>
    </location>
</feature>
<evidence type="ECO:0000259" key="2">
    <source>
        <dbReference type="Pfam" id="PF01757"/>
    </source>
</evidence>
<feature type="domain" description="SGNH" evidence="3">
    <location>
        <begin position="425"/>
        <end position="683"/>
    </location>
</feature>
<dbReference type="PANTHER" id="PTHR23028:SF53">
    <property type="entry name" value="ACYL_TRANSF_3 DOMAIN-CONTAINING PROTEIN"/>
    <property type="match status" value="1"/>
</dbReference>
<dbReference type="EC" id="2.3.1.-" evidence="4"/>
<keyword evidence="1" id="KW-1133">Transmembrane helix</keyword>
<feature type="transmembrane region" description="Helical" evidence="1">
    <location>
        <begin position="259"/>
        <end position="278"/>
    </location>
</feature>
<organism evidence="4 5">
    <name type="scientific">Vogesella facilis</name>
    <dbReference type="NCBI Taxonomy" id="1655232"/>
    <lineage>
        <taxon>Bacteria</taxon>
        <taxon>Pseudomonadati</taxon>
        <taxon>Pseudomonadota</taxon>
        <taxon>Betaproteobacteria</taxon>
        <taxon>Neisseriales</taxon>
        <taxon>Chromobacteriaceae</taxon>
        <taxon>Vogesella</taxon>
    </lineage>
</organism>
<dbReference type="RefSeq" id="WP_386091460.1">
    <property type="nucleotide sequence ID" value="NZ_JBHRXN010000030.1"/>
</dbReference>